<dbReference type="STRING" id="1514105.AOC36_01140"/>
<dbReference type="InterPro" id="IPR023168">
    <property type="entry name" value="GatB_Yqey_C_2"/>
</dbReference>
<dbReference type="InterPro" id="IPR017959">
    <property type="entry name" value="Asn/Gln-tRNA_amidoTrfase_suB/E"/>
</dbReference>
<proteinExistence type="inferred from homology"/>
<comment type="catalytic activity">
    <reaction evidence="9 10">
        <text>L-glutamyl-tRNA(Gln) + L-glutamine + ATP + H2O = L-glutaminyl-tRNA(Gln) + L-glutamate + ADP + phosphate + H(+)</text>
        <dbReference type="Rhea" id="RHEA:17521"/>
        <dbReference type="Rhea" id="RHEA-COMP:9681"/>
        <dbReference type="Rhea" id="RHEA-COMP:9684"/>
        <dbReference type="ChEBI" id="CHEBI:15377"/>
        <dbReference type="ChEBI" id="CHEBI:15378"/>
        <dbReference type="ChEBI" id="CHEBI:29985"/>
        <dbReference type="ChEBI" id="CHEBI:30616"/>
        <dbReference type="ChEBI" id="CHEBI:43474"/>
        <dbReference type="ChEBI" id="CHEBI:58359"/>
        <dbReference type="ChEBI" id="CHEBI:78520"/>
        <dbReference type="ChEBI" id="CHEBI:78521"/>
        <dbReference type="ChEBI" id="CHEBI:456216"/>
    </reaction>
</comment>
<evidence type="ECO:0000256" key="4">
    <source>
        <dbReference type="ARBA" id="ARBA00022741"/>
    </source>
</evidence>
<dbReference type="SUPFAM" id="SSF55931">
    <property type="entry name" value="Glutamine synthetase/guanido kinase"/>
    <property type="match status" value="1"/>
</dbReference>
<keyword evidence="13" id="KW-1185">Reference proteome</keyword>
<dbReference type="GO" id="GO:0070681">
    <property type="term" value="P:glutaminyl-tRNAGln biosynthesis via transamidation"/>
    <property type="evidence" value="ECO:0007669"/>
    <property type="project" value="TreeGrafter"/>
</dbReference>
<dbReference type="GO" id="GO:0050566">
    <property type="term" value="F:asparaginyl-tRNA synthase (glutamine-hydrolyzing) activity"/>
    <property type="evidence" value="ECO:0007669"/>
    <property type="project" value="RHEA"/>
</dbReference>
<reference evidence="12 13" key="1">
    <citation type="submission" date="2015-10" db="EMBL/GenBank/DDBJ databases">
        <title>Erysipelothrix larvae sp. LV19 isolated from the larval gut of the rhinoceros beetle, Trypoxylus dichotomus.</title>
        <authorList>
            <person name="Lim S."/>
            <person name="Kim B.-C."/>
        </authorList>
    </citation>
    <scope>NUCLEOTIDE SEQUENCE [LARGE SCALE GENOMIC DNA]</scope>
    <source>
        <strain evidence="12 13">LV19</strain>
    </source>
</reference>
<dbReference type="InterPro" id="IPR014746">
    <property type="entry name" value="Gln_synth/guanido_kin_cat_dom"/>
</dbReference>
<dbReference type="GO" id="GO:0006412">
    <property type="term" value="P:translation"/>
    <property type="evidence" value="ECO:0007669"/>
    <property type="project" value="UniProtKB-UniRule"/>
</dbReference>
<keyword evidence="12" id="KW-0808">Transferase</keyword>
<evidence type="ECO:0000256" key="9">
    <source>
        <dbReference type="ARBA" id="ARBA00047913"/>
    </source>
</evidence>
<dbReference type="EMBL" id="CP013213">
    <property type="protein sequence ID" value="AMC92647.1"/>
    <property type="molecule type" value="Genomic_DNA"/>
</dbReference>
<accession>A0A0X8GYA4</accession>
<dbReference type="AlphaFoldDB" id="A0A0X8GYA4"/>
<evidence type="ECO:0000256" key="8">
    <source>
        <dbReference type="ARBA" id="ARBA00047380"/>
    </source>
</evidence>
<keyword evidence="6 10" id="KW-0648">Protein biosynthesis</keyword>
<dbReference type="EC" id="6.3.5.-" evidence="10"/>
<dbReference type="SMART" id="SM00845">
    <property type="entry name" value="GatB_Yqey"/>
    <property type="match status" value="1"/>
</dbReference>
<dbReference type="RefSeq" id="WP_067630235.1">
    <property type="nucleotide sequence ID" value="NZ_CP013213.1"/>
</dbReference>
<keyword evidence="3 10" id="KW-0436">Ligase</keyword>
<dbReference type="Proteomes" id="UP000063781">
    <property type="component" value="Chromosome"/>
</dbReference>
<evidence type="ECO:0000256" key="2">
    <source>
        <dbReference type="ARBA" id="ARBA00011123"/>
    </source>
</evidence>
<dbReference type="NCBIfam" id="TIGR00133">
    <property type="entry name" value="gatB"/>
    <property type="match status" value="1"/>
</dbReference>
<dbReference type="InterPro" id="IPR042114">
    <property type="entry name" value="GatB_C_1"/>
</dbReference>
<evidence type="ECO:0000256" key="7">
    <source>
        <dbReference type="ARBA" id="ARBA00024799"/>
    </source>
</evidence>
<dbReference type="GO" id="GO:0016740">
    <property type="term" value="F:transferase activity"/>
    <property type="evidence" value="ECO:0007669"/>
    <property type="project" value="UniProtKB-KW"/>
</dbReference>
<evidence type="ECO:0000256" key="5">
    <source>
        <dbReference type="ARBA" id="ARBA00022840"/>
    </source>
</evidence>
<dbReference type="InterPro" id="IPR006075">
    <property type="entry name" value="Asn/Gln-tRNA_Trfase_suB/E_cat"/>
</dbReference>
<dbReference type="InterPro" id="IPR003789">
    <property type="entry name" value="Asn/Gln_tRNA_amidoTrase-B-like"/>
</dbReference>
<dbReference type="Pfam" id="PF02637">
    <property type="entry name" value="GatB_Yqey"/>
    <property type="match status" value="1"/>
</dbReference>
<name>A0A0X8GYA4_9FIRM</name>
<protein>
    <recommendedName>
        <fullName evidence="10">Aspartyl/glutamyl-tRNA(Asn/Gln) amidotransferase subunit B</fullName>
        <shortName evidence="10">Asp/Glu-ADT subunit B</shortName>
        <ecNumber evidence="10">6.3.5.-</ecNumber>
    </recommendedName>
</protein>
<dbReference type="PANTHER" id="PTHR11659">
    <property type="entry name" value="GLUTAMYL-TRNA GLN AMIDOTRANSFERASE SUBUNIT B MITOCHONDRIAL AND PROKARYOTIC PET112-RELATED"/>
    <property type="match status" value="1"/>
</dbReference>
<evidence type="ECO:0000256" key="10">
    <source>
        <dbReference type="HAMAP-Rule" id="MF_00121"/>
    </source>
</evidence>
<dbReference type="InterPro" id="IPR004413">
    <property type="entry name" value="GatB"/>
</dbReference>
<dbReference type="PROSITE" id="PS01234">
    <property type="entry name" value="GATB"/>
    <property type="match status" value="1"/>
</dbReference>
<keyword evidence="4 10" id="KW-0547">Nucleotide-binding</keyword>
<evidence type="ECO:0000256" key="3">
    <source>
        <dbReference type="ARBA" id="ARBA00022598"/>
    </source>
</evidence>
<organism evidence="12 13">
    <name type="scientific">Erysipelothrix larvae</name>
    <dbReference type="NCBI Taxonomy" id="1514105"/>
    <lineage>
        <taxon>Bacteria</taxon>
        <taxon>Bacillati</taxon>
        <taxon>Bacillota</taxon>
        <taxon>Erysipelotrichia</taxon>
        <taxon>Erysipelotrichales</taxon>
        <taxon>Erysipelotrichaceae</taxon>
        <taxon>Erysipelothrix</taxon>
    </lineage>
</organism>
<comment type="subunit">
    <text evidence="2 10">Heterotrimer of A, B and C subunits.</text>
</comment>
<dbReference type="NCBIfam" id="NF004014">
    <property type="entry name" value="PRK05477.1-4"/>
    <property type="match status" value="1"/>
</dbReference>
<dbReference type="KEGG" id="erl:AOC36_01140"/>
<dbReference type="Gene3D" id="1.10.150.380">
    <property type="entry name" value="GatB domain, N-terminal subdomain"/>
    <property type="match status" value="1"/>
</dbReference>
<gene>
    <name evidence="10" type="primary">gatB</name>
    <name evidence="12" type="ORF">AOC36_01140</name>
</gene>
<dbReference type="OrthoDB" id="9804078at2"/>
<dbReference type="SUPFAM" id="SSF89095">
    <property type="entry name" value="GatB/YqeY motif"/>
    <property type="match status" value="1"/>
</dbReference>
<evidence type="ECO:0000256" key="6">
    <source>
        <dbReference type="ARBA" id="ARBA00022917"/>
    </source>
</evidence>
<dbReference type="NCBIfam" id="NF004012">
    <property type="entry name" value="PRK05477.1-2"/>
    <property type="match status" value="1"/>
</dbReference>
<evidence type="ECO:0000313" key="13">
    <source>
        <dbReference type="Proteomes" id="UP000063781"/>
    </source>
</evidence>
<dbReference type="HAMAP" id="MF_00121">
    <property type="entry name" value="GatB"/>
    <property type="match status" value="1"/>
</dbReference>
<comment type="similarity">
    <text evidence="1 10">Belongs to the GatB/GatE family. GatB subfamily.</text>
</comment>
<keyword evidence="5 10" id="KW-0067">ATP-binding</keyword>
<dbReference type="FunFam" id="1.10.10.410:FF:000001">
    <property type="entry name" value="Aspartyl/glutamyl-tRNA(Asn/Gln) amidotransferase subunit B"/>
    <property type="match status" value="1"/>
</dbReference>
<dbReference type="Gene3D" id="1.10.10.410">
    <property type="match status" value="1"/>
</dbReference>
<evidence type="ECO:0000259" key="11">
    <source>
        <dbReference type="SMART" id="SM00845"/>
    </source>
</evidence>
<dbReference type="InterPro" id="IPR017958">
    <property type="entry name" value="Gln-tRNA_amidoTrfase_suB_CS"/>
</dbReference>
<evidence type="ECO:0000313" key="12">
    <source>
        <dbReference type="EMBL" id="AMC92647.1"/>
    </source>
</evidence>
<sequence>MNYEAVVGIEIHCELKTETKMFSGAPLSFGGRPNTAINEIDLAYPGTLPQVNKKAVQFGVRLCKALKCEIDPVLTFDRKNYYYSDLPKGYQITQQEHPIGKNGVFDIYVGDTLKTIRINRLHLEEDTAKQFHEGDKTLIDFNRAGTPLVEIVTEADFRTPEEAAAYVEGIRMLVVYLGVSDGRMSDGSLRCDVNVSIRPIGVEAFGTKVEVKNLNSISNVQKALEYELKRQEEVLNRGEKVVSETRRFDEKTQTTQSMRLKETAVDYRYFTEPNITPIRIPQEMFEEPWYELPSERITRYIETCGLSEYDADVLTRNKELADYFDQISVLTSSYKLAVNWITQDLLAVVDHKGEQTLDSWITPKHFVEFLDAIESKTISSKQAKDVFVEMQKGLGPKEIIKKKGMVQVSDEAILLGWIQEVLDANPQAVEDYKNGLDRAQKFVMGQVMKLSKGQANPQVTNKLVVSELAKR</sequence>
<evidence type="ECO:0000256" key="1">
    <source>
        <dbReference type="ARBA" id="ARBA00005306"/>
    </source>
</evidence>
<dbReference type="GO" id="GO:0050567">
    <property type="term" value="F:glutaminyl-tRNA synthase (glutamine-hydrolyzing) activity"/>
    <property type="evidence" value="ECO:0007669"/>
    <property type="project" value="UniProtKB-UniRule"/>
</dbReference>
<feature type="domain" description="Asn/Gln amidotransferase" evidence="11">
    <location>
        <begin position="322"/>
        <end position="468"/>
    </location>
</feature>
<comment type="function">
    <text evidence="7 10">Allows the formation of correctly charged Asn-tRNA(Asn) or Gln-tRNA(Gln) through the transamidation of misacylated Asp-tRNA(Asn) or Glu-tRNA(Gln) in organisms which lack either or both of asparaginyl-tRNA or glutaminyl-tRNA synthetases. The reaction takes place in the presence of glutamine and ATP through an activated phospho-Asp-tRNA(Asn) or phospho-Glu-tRNA(Gln).</text>
</comment>
<dbReference type="Pfam" id="PF02934">
    <property type="entry name" value="GatB_N"/>
    <property type="match status" value="1"/>
</dbReference>
<dbReference type="GO" id="GO:0005524">
    <property type="term" value="F:ATP binding"/>
    <property type="evidence" value="ECO:0007669"/>
    <property type="project" value="UniProtKB-KW"/>
</dbReference>
<dbReference type="PANTHER" id="PTHR11659:SF0">
    <property type="entry name" value="GLUTAMYL-TRNA(GLN) AMIDOTRANSFERASE SUBUNIT B, MITOCHONDRIAL"/>
    <property type="match status" value="1"/>
</dbReference>
<dbReference type="InterPro" id="IPR018027">
    <property type="entry name" value="Asn/Gln_amidotransferase"/>
</dbReference>
<comment type="catalytic activity">
    <reaction evidence="8 10">
        <text>L-aspartyl-tRNA(Asn) + L-glutamine + ATP + H2O = L-asparaginyl-tRNA(Asn) + L-glutamate + ADP + phosphate + 2 H(+)</text>
        <dbReference type="Rhea" id="RHEA:14513"/>
        <dbReference type="Rhea" id="RHEA-COMP:9674"/>
        <dbReference type="Rhea" id="RHEA-COMP:9677"/>
        <dbReference type="ChEBI" id="CHEBI:15377"/>
        <dbReference type="ChEBI" id="CHEBI:15378"/>
        <dbReference type="ChEBI" id="CHEBI:29985"/>
        <dbReference type="ChEBI" id="CHEBI:30616"/>
        <dbReference type="ChEBI" id="CHEBI:43474"/>
        <dbReference type="ChEBI" id="CHEBI:58359"/>
        <dbReference type="ChEBI" id="CHEBI:78515"/>
        <dbReference type="ChEBI" id="CHEBI:78516"/>
        <dbReference type="ChEBI" id="CHEBI:456216"/>
    </reaction>
</comment>